<proteinExistence type="predicted"/>
<accession>A0A8S5NHD3</accession>
<organism evidence="1">
    <name type="scientific">Siphoviridae sp. ctbBv3</name>
    <dbReference type="NCBI Taxonomy" id="2826392"/>
    <lineage>
        <taxon>Viruses</taxon>
        <taxon>Duplodnaviria</taxon>
        <taxon>Heunggongvirae</taxon>
        <taxon>Uroviricota</taxon>
        <taxon>Caudoviricetes</taxon>
    </lineage>
</organism>
<protein>
    <submittedName>
        <fullName evidence="1">Uncharacterized protein</fullName>
    </submittedName>
</protein>
<name>A0A8S5NHD3_9CAUD</name>
<sequence>MIEIPCLSANSFILSNATNINFSTFLSKRKIILKYL</sequence>
<dbReference type="EMBL" id="BK015175">
    <property type="protein sequence ID" value="DAD94237.1"/>
    <property type="molecule type" value="Genomic_DNA"/>
</dbReference>
<reference evidence="1" key="1">
    <citation type="journal article" date="2021" name="Proc. Natl. Acad. Sci. U.S.A.">
        <title>A Catalog of Tens of Thousands of Viruses from Human Metagenomes Reveals Hidden Associations with Chronic Diseases.</title>
        <authorList>
            <person name="Tisza M.J."/>
            <person name="Buck C.B."/>
        </authorList>
    </citation>
    <scope>NUCLEOTIDE SEQUENCE</scope>
    <source>
        <strain evidence="1">CtbBv3</strain>
    </source>
</reference>
<evidence type="ECO:0000313" key="1">
    <source>
        <dbReference type="EMBL" id="DAD94237.1"/>
    </source>
</evidence>